<organism evidence="2 3">
    <name type="scientific">Desulfitobacterium metallireducens DSM 15288</name>
    <dbReference type="NCBI Taxonomy" id="871968"/>
    <lineage>
        <taxon>Bacteria</taxon>
        <taxon>Bacillati</taxon>
        <taxon>Bacillota</taxon>
        <taxon>Clostridia</taxon>
        <taxon>Eubacteriales</taxon>
        <taxon>Desulfitobacteriaceae</taxon>
        <taxon>Desulfitobacterium</taxon>
    </lineage>
</organism>
<dbReference type="eggNOG" id="ENOG502ZA2D">
    <property type="taxonomic scope" value="Bacteria"/>
</dbReference>
<dbReference type="KEGG" id="dmt:DESME_09005"/>
<evidence type="ECO:0000313" key="2">
    <source>
        <dbReference type="EMBL" id="AHF07173.1"/>
    </source>
</evidence>
<protein>
    <submittedName>
        <fullName evidence="2">Uncharacterized protein</fullName>
    </submittedName>
</protein>
<dbReference type="EMBL" id="CP007032">
    <property type="protein sequence ID" value="AHF07173.1"/>
    <property type="molecule type" value="Genomic_DNA"/>
</dbReference>
<dbReference type="Proteomes" id="UP000010847">
    <property type="component" value="Chromosome"/>
</dbReference>
<gene>
    <name evidence="2" type="ORF">DESME_09005</name>
</gene>
<proteinExistence type="predicted"/>
<dbReference type="RefSeq" id="WP_006718813.1">
    <property type="nucleotide sequence ID" value="NZ_CP007032.1"/>
</dbReference>
<evidence type="ECO:0000256" key="1">
    <source>
        <dbReference type="SAM" id="Coils"/>
    </source>
</evidence>
<accession>W0ECF1</accession>
<keyword evidence="3" id="KW-1185">Reference proteome</keyword>
<dbReference type="HOGENOM" id="CLU_308542_0_0_9"/>
<dbReference type="STRING" id="871968.DESME_09005"/>
<name>W0ECF1_9FIRM</name>
<evidence type="ECO:0000313" key="3">
    <source>
        <dbReference type="Proteomes" id="UP000010847"/>
    </source>
</evidence>
<sequence length="956" mass="110818">MNNLESGIYIPNIEACWLYKANNSETKNYEIDYEYLDKLLNGKLDYSFELVENKELLEGIEIKEVDGKLYTLDIVNVKYTKKYKVANEEKTTKQLRDWTYIDGFKFNGNLMTNFKRASGKARIGENLFILETIKNVIDWARMGLEFKSDCDIAGIRAYESLPLSSIIGCVKINPNSILVIDDHISEFNWTMSNTWLENGELKTETIPTKEKDSIWDGEGLLSSKIFDENEVIKGRGVALLRNRYMKCAGFCCYIEKYYRKYCKDNCLEYETYEVEDMYGNKILVKDILLITTPSAIKLSKYNNEVLKIDGYKGEDAWLKYWKDNCGETFGVCKTDKPSHFENGLINRLSYQMINTIPFTPEQISDLVKPEIEYVNRLKDDLDFFLQEVNQYSEEIKEIGEDYDTNEEDDNDNVLDIGRNIDVTGAFLELIKTNPQFQNTQVFKDFRRNYINAYITQVRQGKIKIESDYCVACGNPFELLKATVSQFDGTSELKGNELYCSRFDDGDDIIGFRNPHINVSNIGIQVNKEVKDLKEYFNCTPNIVFLNSIDYPILSTYQGEDFDIDSNLLTKNKIIVDACKMIDKEATPIPINKIENTGSNNAELTGQKMSDIDHKISKNYIGSVINLSQEINSLYNHLKYNKEATEEELYELYQKTSRLSSMSQCEIDKAKKQFEKLNVPKELERMKKGLKLVDNEKVIQIKSEIETLKQELTIAKGNEIDEVKSRISVKYEELKKYDSRRIKPYFFKFIGDNASKKQRKATNKKHRKDLDQPIILKYCADNGIDIKDLDKENKDLVKLLKVNDKIQKEWEEKIYIKMDTPMDWLEEEMDKVKNGKKIGTTQVIKLVKKNKHKANDEVVSYVVKNIKNLDKKIKAYKLDCDLAAKDKLEKIRSVKKEVVNNILYIKLTKADLYGVMKMCLNSVKKNGEIDKRSGIESITLEVLFQVYGDGLLNMFVK</sequence>
<feature type="coiled-coil region" evidence="1">
    <location>
        <begin position="374"/>
        <end position="408"/>
    </location>
</feature>
<dbReference type="AlphaFoldDB" id="W0ECF1"/>
<reference evidence="2 3" key="1">
    <citation type="submission" date="2013-12" db="EMBL/GenBank/DDBJ databases">
        <authorList>
            <consortium name="DOE Joint Genome Institute"/>
            <person name="Smidt H."/>
            <person name="Huntemann M."/>
            <person name="Han J."/>
            <person name="Chen A."/>
            <person name="Kyrpides N."/>
            <person name="Mavromatis K."/>
            <person name="Markowitz V."/>
            <person name="Palaniappan K."/>
            <person name="Ivanova N."/>
            <person name="Schaumberg A."/>
            <person name="Pati A."/>
            <person name="Liolios K."/>
            <person name="Nordberg H.P."/>
            <person name="Cantor M.N."/>
            <person name="Hua S.X."/>
            <person name="Woyke T."/>
        </authorList>
    </citation>
    <scope>NUCLEOTIDE SEQUENCE [LARGE SCALE GENOMIC DNA]</scope>
    <source>
        <strain evidence="3">DSM 15288</strain>
    </source>
</reference>
<keyword evidence="1" id="KW-0175">Coiled coil</keyword>
<dbReference type="OrthoDB" id="2485429at2"/>